<keyword evidence="3" id="KW-1185">Reference proteome</keyword>
<keyword evidence="1" id="KW-0472">Membrane</keyword>
<feature type="transmembrane region" description="Helical" evidence="1">
    <location>
        <begin position="44"/>
        <end position="66"/>
    </location>
</feature>
<keyword evidence="1" id="KW-0812">Transmembrane</keyword>
<dbReference type="InParanoid" id="A0A0Q2MCG6"/>
<protein>
    <submittedName>
        <fullName evidence="2">D-fructose-6-phosphate amidotransferase</fullName>
    </submittedName>
</protein>
<feature type="transmembrane region" description="Helical" evidence="1">
    <location>
        <begin position="12"/>
        <end position="38"/>
    </location>
</feature>
<dbReference type="OrthoDB" id="5828728at2"/>
<dbReference type="Proteomes" id="UP000051221">
    <property type="component" value="Unassembled WGS sequence"/>
</dbReference>
<gene>
    <name evidence="2" type="ORF">AMR76_10775</name>
</gene>
<name>A0A0Q2MCG6_VIBFU</name>
<dbReference type="OMA" id="PYFIAKY"/>
<evidence type="ECO:0000256" key="1">
    <source>
        <dbReference type="SAM" id="Phobius"/>
    </source>
</evidence>
<organism evidence="2 3">
    <name type="scientific">Vibrio furnissii</name>
    <dbReference type="NCBI Taxonomy" id="29494"/>
    <lineage>
        <taxon>Bacteria</taxon>
        <taxon>Pseudomonadati</taxon>
        <taxon>Pseudomonadota</taxon>
        <taxon>Gammaproteobacteria</taxon>
        <taxon>Vibrionales</taxon>
        <taxon>Vibrionaceae</taxon>
        <taxon>Vibrio</taxon>
    </lineage>
</organism>
<dbReference type="EMBL" id="LKHS01000009">
    <property type="protein sequence ID" value="KQH85761.1"/>
    <property type="molecule type" value="Genomic_DNA"/>
</dbReference>
<keyword evidence="1" id="KW-1133">Transmembrane helix</keyword>
<dbReference type="AlphaFoldDB" id="A0A0Q2MCG6"/>
<reference evidence="2 3" key="1">
    <citation type="submission" date="2015-08" db="EMBL/GenBank/DDBJ databases">
        <title>Antibacterial properties of a collection of Vibrionaceae strains.</title>
        <authorList>
            <person name="Giubergia S."/>
        </authorList>
    </citation>
    <scope>NUCLEOTIDE SEQUENCE [LARGE SCALE GENOMIC DNA]</scope>
    <source>
        <strain evidence="2 3">S0821</strain>
    </source>
</reference>
<proteinExistence type="predicted"/>
<evidence type="ECO:0000313" key="2">
    <source>
        <dbReference type="EMBL" id="KQH85761.1"/>
    </source>
</evidence>
<accession>A0A0Q2MCG6</accession>
<keyword evidence="2" id="KW-0808">Transferase</keyword>
<dbReference type="RefSeq" id="WP_004725092.1">
    <property type="nucleotide sequence ID" value="NZ_CABLCD010000013.1"/>
</dbReference>
<evidence type="ECO:0000313" key="3">
    <source>
        <dbReference type="Proteomes" id="UP000051221"/>
    </source>
</evidence>
<dbReference type="GO" id="GO:0016740">
    <property type="term" value="F:transferase activity"/>
    <property type="evidence" value="ECO:0007669"/>
    <property type="project" value="UniProtKB-KW"/>
</dbReference>
<comment type="caution">
    <text evidence="2">The sequence shown here is derived from an EMBL/GenBank/DDBJ whole genome shotgun (WGS) entry which is preliminary data.</text>
</comment>
<dbReference type="GeneID" id="50536052"/>
<sequence length="91" mass="10483">MTASKMFLRDFLGLVLIVSTVLALLSVLLDLLALMAYFNHETQVATVLFDESFYMLVFFVPPYFIAKYINRTDVVKAVDEYQLMKSKSEIM</sequence>